<feature type="compositionally biased region" description="Basic residues" evidence="1">
    <location>
        <begin position="56"/>
        <end position="66"/>
    </location>
</feature>
<accession>A0A0F4G8H5</accession>
<dbReference type="AlphaFoldDB" id="A0A0F4G8H5"/>
<protein>
    <submittedName>
        <fullName evidence="2">Uncharacterized protein</fullName>
    </submittedName>
</protein>
<organism evidence="2 3">
    <name type="scientific">Zymoseptoria brevis</name>
    <dbReference type="NCBI Taxonomy" id="1047168"/>
    <lineage>
        <taxon>Eukaryota</taxon>
        <taxon>Fungi</taxon>
        <taxon>Dikarya</taxon>
        <taxon>Ascomycota</taxon>
        <taxon>Pezizomycotina</taxon>
        <taxon>Dothideomycetes</taxon>
        <taxon>Dothideomycetidae</taxon>
        <taxon>Mycosphaerellales</taxon>
        <taxon>Mycosphaerellaceae</taxon>
        <taxon>Zymoseptoria</taxon>
    </lineage>
</organism>
<sequence>MSVAKKAQQAKVALALATAALVNAPASPMKTKVQDDGARKSTAYRLGPSGVVKSSGKGKGKLKKGTLQKSPMKTPSPKQKPSTGKSKGSNTNNPCDFLALHPDVRKIIYKYVLAGSTHADLEPAGSQRPSHLTNAYTVPPILKVCSSVRLEAAQVWYPRMTFVYRLEKSLLDWLRLIGPANRALVRTLRPDRIFISRPWAEAAVVFTHARLKDAGFEEIVEDAIEAAFWEKLPEVVDGLCEGKWTFIRGEKWGLNESAADKA</sequence>
<dbReference type="EMBL" id="LAFY01005797">
    <property type="protein sequence ID" value="KJX92530.1"/>
    <property type="molecule type" value="Genomic_DNA"/>
</dbReference>
<evidence type="ECO:0000313" key="3">
    <source>
        <dbReference type="Proteomes" id="UP000033647"/>
    </source>
</evidence>
<feature type="compositionally biased region" description="Low complexity" evidence="1">
    <location>
        <begin position="46"/>
        <end position="55"/>
    </location>
</feature>
<reference evidence="2 3" key="1">
    <citation type="submission" date="2015-03" db="EMBL/GenBank/DDBJ databases">
        <title>RNA-seq based gene annotation and comparative genomics of four Zymoseptoria species reveal species-specific pathogenicity related genes and transposable element activity.</title>
        <authorList>
            <person name="Grandaubert J."/>
            <person name="Bhattacharyya A."/>
            <person name="Stukenbrock E.H."/>
        </authorList>
    </citation>
    <scope>NUCLEOTIDE SEQUENCE [LARGE SCALE GENOMIC DNA]</scope>
    <source>
        <strain evidence="2 3">Zb18110</strain>
    </source>
</reference>
<dbReference type="STRING" id="1047168.A0A0F4G8H5"/>
<keyword evidence="3" id="KW-1185">Reference proteome</keyword>
<feature type="compositionally biased region" description="Polar residues" evidence="1">
    <location>
        <begin position="67"/>
        <end position="94"/>
    </location>
</feature>
<feature type="region of interest" description="Disordered" evidence="1">
    <location>
        <begin position="25"/>
        <end position="94"/>
    </location>
</feature>
<evidence type="ECO:0000313" key="2">
    <source>
        <dbReference type="EMBL" id="KJX92530.1"/>
    </source>
</evidence>
<name>A0A0F4G8H5_9PEZI</name>
<comment type="caution">
    <text evidence="2">The sequence shown here is derived from an EMBL/GenBank/DDBJ whole genome shotgun (WGS) entry which is preliminary data.</text>
</comment>
<dbReference type="OrthoDB" id="3858011at2759"/>
<gene>
    <name evidence="2" type="ORF">TI39_contig5842g00015</name>
</gene>
<dbReference type="Proteomes" id="UP000033647">
    <property type="component" value="Unassembled WGS sequence"/>
</dbReference>
<proteinExistence type="predicted"/>
<evidence type="ECO:0000256" key="1">
    <source>
        <dbReference type="SAM" id="MobiDB-lite"/>
    </source>
</evidence>